<feature type="region of interest" description="Disordered" evidence="2">
    <location>
        <begin position="450"/>
        <end position="477"/>
    </location>
</feature>
<evidence type="ECO:0000313" key="4">
    <source>
        <dbReference type="Proteomes" id="UP000015105"/>
    </source>
</evidence>
<evidence type="ECO:0000256" key="1">
    <source>
        <dbReference type="SAM" id="Coils"/>
    </source>
</evidence>
<dbReference type="PANTHER" id="PTHR33170:SF34">
    <property type="entry name" value="OS05G0102200 PROTEIN"/>
    <property type="match status" value="1"/>
</dbReference>
<accession>A0A453T3C8</accession>
<name>A0A453T3C8_AEGTS</name>
<feature type="coiled-coil region" evidence="1">
    <location>
        <begin position="657"/>
        <end position="684"/>
    </location>
</feature>
<feature type="compositionally biased region" description="Basic and acidic residues" evidence="2">
    <location>
        <begin position="67"/>
        <end position="79"/>
    </location>
</feature>
<feature type="coiled-coil region" evidence="1">
    <location>
        <begin position="516"/>
        <end position="564"/>
    </location>
</feature>
<feature type="compositionally biased region" description="Basic and acidic residues" evidence="2">
    <location>
        <begin position="32"/>
        <end position="57"/>
    </location>
</feature>
<reference evidence="3" key="4">
    <citation type="submission" date="2019-03" db="UniProtKB">
        <authorList>
            <consortium name="EnsemblPlants"/>
        </authorList>
    </citation>
    <scope>IDENTIFICATION</scope>
</reference>
<dbReference type="GO" id="GO:0003676">
    <property type="term" value="F:nucleic acid binding"/>
    <property type="evidence" value="ECO:0007669"/>
    <property type="project" value="InterPro"/>
</dbReference>
<dbReference type="EnsemblPlants" id="AET7Gv21217000.1">
    <property type="protein sequence ID" value="AET7Gv21217000.1"/>
    <property type="gene ID" value="AET7Gv21217000"/>
</dbReference>
<dbReference type="Gene3D" id="4.10.60.10">
    <property type="entry name" value="Zinc finger, CCHC-type"/>
    <property type="match status" value="1"/>
</dbReference>
<keyword evidence="1" id="KW-0175">Coiled coil</keyword>
<evidence type="ECO:0000256" key="2">
    <source>
        <dbReference type="SAM" id="MobiDB-lite"/>
    </source>
</evidence>
<dbReference type="PANTHER" id="PTHR33170">
    <property type="entry name" value="DUF4283 DOMAIN-CONTAINING PROTEIN-RELATED"/>
    <property type="match status" value="1"/>
</dbReference>
<sequence length="811" mass="90881">MEEEGDSTKAREMGGSTEGKRRESHYRNLPPWEERRELARGRETGRIQERQKSRHDVAIAGGAGDGEGAKSKNKGKEEGPGIEQGDASGSLEKSGQELLQQQQVLLNALLAQISQGKIISGSEANIRPGASAGQSHGGNEFRSSGTNKGVTDPKNSGDQGREALMIHIIGGNQGQRGFGAGNGDHYAIRSSHAGGRAGMGGQNKILCNKCKDTNHLTKDCPLGHCVICGKKNHVTDECNWLKQIKLVPKFVGYAARGLGVLLVQSAKEVLEMENSNPMAIITVVSGVINETQLVDRLHYMFNLNWQWRCQKNGENAFLVRFPNKGRLVELSKCNDFTLLGSGAVINVKGWSFDSQAVGKLHTIWALFGKVPECFRHFFGMCEVAATLGPVLEIDMNTITKEKIRAKIGIRYYDKIPAYTEITDKDLMIYKIVPELESVVEMGWYGEHKRQENEGTEVENSEGVMRKRHKGGDDNGIGNKEMISLGSLGLAQFGELKKKNEEIMRIRKEQSLEMEARKKVETSMEMIMKKVTDLEEDKARQKALRMKEEKKIMELEQDKKVLMELINKQQGVIDRCVDKIETWEAREKEMEEITDADLRIMDTDRKEDDHNNYNEAVDYNASQESVSFGTKVGVKTGEKETENSETEEEQLRRCGRLAGKHDAKIEELAKERAAAKDNYGKFQNLNCHDISLLDMADKIGIDLGCSINMIESNLDIIARMEQCRKEFYLQHICKTKEEEGQLGEPNLIDIGAVDLKEICSGDENSDAELEMDHFTHLKRFFARTKKNSLNSPGFSCGKTASIIWRRKKKTQK</sequence>
<feature type="region of interest" description="Disordered" evidence="2">
    <location>
        <begin position="123"/>
        <end position="158"/>
    </location>
</feature>
<organism evidence="3 4">
    <name type="scientific">Aegilops tauschii subsp. strangulata</name>
    <name type="common">Goatgrass</name>
    <dbReference type="NCBI Taxonomy" id="200361"/>
    <lineage>
        <taxon>Eukaryota</taxon>
        <taxon>Viridiplantae</taxon>
        <taxon>Streptophyta</taxon>
        <taxon>Embryophyta</taxon>
        <taxon>Tracheophyta</taxon>
        <taxon>Spermatophyta</taxon>
        <taxon>Magnoliopsida</taxon>
        <taxon>Liliopsida</taxon>
        <taxon>Poales</taxon>
        <taxon>Poaceae</taxon>
        <taxon>BOP clade</taxon>
        <taxon>Pooideae</taxon>
        <taxon>Triticodae</taxon>
        <taxon>Triticeae</taxon>
        <taxon>Triticinae</taxon>
        <taxon>Aegilops</taxon>
    </lineage>
</organism>
<reference evidence="4" key="1">
    <citation type="journal article" date="2014" name="Science">
        <title>Ancient hybridizations among the ancestral genomes of bread wheat.</title>
        <authorList>
            <consortium name="International Wheat Genome Sequencing Consortium,"/>
            <person name="Marcussen T."/>
            <person name="Sandve S.R."/>
            <person name="Heier L."/>
            <person name="Spannagl M."/>
            <person name="Pfeifer M."/>
            <person name="Jakobsen K.S."/>
            <person name="Wulff B.B."/>
            <person name="Steuernagel B."/>
            <person name="Mayer K.F."/>
            <person name="Olsen O.A."/>
        </authorList>
    </citation>
    <scope>NUCLEOTIDE SEQUENCE [LARGE SCALE GENOMIC DNA]</scope>
    <source>
        <strain evidence="4">cv. AL8/78</strain>
    </source>
</reference>
<reference evidence="3" key="3">
    <citation type="journal article" date="2017" name="Nature">
        <title>Genome sequence of the progenitor of the wheat D genome Aegilops tauschii.</title>
        <authorList>
            <person name="Luo M.C."/>
            <person name="Gu Y.Q."/>
            <person name="Puiu D."/>
            <person name="Wang H."/>
            <person name="Twardziok S.O."/>
            <person name="Deal K.R."/>
            <person name="Huo N."/>
            <person name="Zhu T."/>
            <person name="Wang L."/>
            <person name="Wang Y."/>
            <person name="McGuire P.E."/>
            <person name="Liu S."/>
            <person name="Long H."/>
            <person name="Ramasamy R.K."/>
            <person name="Rodriguez J.C."/>
            <person name="Van S.L."/>
            <person name="Yuan L."/>
            <person name="Wang Z."/>
            <person name="Xia Z."/>
            <person name="Xiao L."/>
            <person name="Anderson O.D."/>
            <person name="Ouyang S."/>
            <person name="Liang Y."/>
            <person name="Zimin A.V."/>
            <person name="Pertea G."/>
            <person name="Qi P."/>
            <person name="Bennetzen J.L."/>
            <person name="Dai X."/>
            <person name="Dawson M.W."/>
            <person name="Muller H.G."/>
            <person name="Kugler K."/>
            <person name="Rivarola-Duarte L."/>
            <person name="Spannagl M."/>
            <person name="Mayer K.F.X."/>
            <person name="Lu F.H."/>
            <person name="Bevan M.W."/>
            <person name="Leroy P."/>
            <person name="Li P."/>
            <person name="You F.M."/>
            <person name="Sun Q."/>
            <person name="Liu Z."/>
            <person name="Lyons E."/>
            <person name="Wicker T."/>
            <person name="Salzberg S.L."/>
            <person name="Devos K.M."/>
            <person name="Dvorak J."/>
        </authorList>
    </citation>
    <scope>NUCLEOTIDE SEQUENCE [LARGE SCALE GENOMIC DNA]</scope>
    <source>
        <strain evidence="3">cv. AL8/78</strain>
    </source>
</reference>
<dbReference type="Proteomes" id="UP000015105">
    <property type="component" value="Chromosome 7D"/>
</dbReference>
<feature type="region of interest" description="Disordered" evidence="2">
    <location>
        <begin position="1"/>
        <end position="95"/>
    </location>
</feature>
<reference evidence="4" key="2">
    <citation type="journal article" date="2017" name="Nat. Plants">
        <title>The Aegilops tauschii genome reveals multiple impacts of transposons.</title>
        <authorList>
            <person name="Zhao G."/>
            <person name="Zou C."/>
            <person name="Li K."/>
            <person name="Wang K."/>
            <person name="Li T."/>
            <person name="Gao L."/>
            <person name="Zhang X."/>
            <person name="Wang H."/>
            <person name="Yang Z."/>
            <person name="Liu X."/>
            <person name="Jiang W."/>
            <person name="Mao L."/>
            <person name="Kong X."/>
            <person name="Jiao Y."/>
            <person name="Jia J."/>
        </authorList>
    </citation>
    <scope>NUCLEOTIDE SEQUENCE [LARGE SCALE GENOMIC DNA]</scope>
    <source>
        <strain evidence="4">cv. AL8/78</strain>
    </source>
</reference>
<proteinExistence type="predicted"/>
<evidence type="ECO:0000313" key="3">
    <source>
        <dbReference type="EnsemblPlants" id="AET7Gv21217000.1"/>
    </source>
</evidence>
<dbReference type="SUPFAM" id="SSF57756">
    <property type="entry name" value="Retrovirus zinc finger-like domains"/>
    <property type="match status" value="1"/>
</dbReference>
<protein>
    <submittedName>
        <fullName evidence="3">Uncharacterized protein</fullName>
    </submittedName>
</protein>
<dbReference type="InterPro" id="IPR036875">
    <property type="entry name" value="Znf_CCHC_sf"/>
</dbReference>
<keyword evidence="4" id="KW-1185">Reference proteome</keyword>
<feature type="compositionally biased region" description="Polar residues" evidence="2">
    <location>
        <begin position="141"/>
        <end position="158"/>
    </location>
</feature>
<dbReference type="AlphaFoldDB" id="A0A453T3C8"/>
<dbReference type="GO" id="GO:0008270">
    <property type="term" value="F:zinc ion binding"/>
    <property type="evidence" value="ECO:0007669"/>
    <property type="project" value="InterPro"/>
</dbReference>
<dbReference type="Gramene" id="AET7Gv21217000.1">
    <property type="protein sequence ID" value="AET7Gv21217000.1"/>
    <property type="gene ID" value="AET7Gv21217000"/>
</dbReference>
<reference evidence="3" key="5">
    <citation type="journal article" date="2021" name="G3 (Bethesda)">
        <title>Aegilops tauschii genome assembly Aet v5.0 features greater sequence contiguity and improved annotation.</title>
        <authorList>
            <person name="Wang L."/>
            <person name="Zhu T."/>
            <person name="Rodriguez J.C."/>
            <person name="Deal K.R."/>
            <person name="Dubcovsky J."/>
            <person name="McGuire P.E."/>
            <person name="Lux T."/>
            <person name="Spannagl M."/>
            <person name="Mayer K.F.X."/>
            <person name="Baldrich P."/>
            <person name="Meyers B.C."/>
            <person name="Huo N."/>
            <person name="Gu Y.Q."/>
            <person name="Zhou H."/>
            <person name="Devos K.M."/>
            <person name="Bennetzen J.L."/>
            <person name="Unver T."/>
            <person name="Budak H."/>
            <person name="Gulick P.J."/>
            <person name="Galiba G."/>
            <person name="Kalapos B."/>
            <person name="Nelson D.R."/>
            <person name="Li P."/>
            <person name="You F.M."/>
            <person name="Luo M.C."/>
            <person name="Dvorak J."/>
        </authorList>
    </citation>
    <scope>NUCLEOTIDE SEQUENCE [LARGE SCALE GENOMIC DNA]</scope>
    <source>
        <strain evidence="3">cv. AL8/78</strain>
    </source>
</reference>
<dbReference type="STRING" id="200361.A0A453T3C8"/>
<feature type="compositionally biased region" description="Basic and acidic residues" evidence="2">
    <location>
        <begin position="1"/>
        <end position="12"/>
    </location>
</feature>